<feature type="non-terminal residue" evidence="2">
    <location>
        <position position="1"/>
    </location>
</feature>
<reference evidence="2" key="1">
    <citation type="journal article" date="2021" name="PeerJ">
        <title>Extensive microbial diversity within the chicken gut microbiome revealed by metagenomics and culture.</title>
        <authorList>
            <person name="Gilroy R."/>
            <person name="Ravi A."/>
            <person name="Getino M."/>
            <person name="Pursley I."/>
            <person name="Horton D.L."/>
            <person name="Alikhan N.F."/>
            <person name="Baker D."/>
            <person name="Gharbi K."/>
            <person name="Hall N."/>
            <person name="Watson M."/>
            <person name="Adriaenssens E.M."/>
            <person name="Foster-Nyarko E."/>
            <person name="Jarju S."/>
            <person name="Secka A."/>
            <person name="Antonio M."/>
            <person name="Oren A."/>
            <person name="Chaudhuri R.R."/>
            <person name="La Ragione R."/>
            <person name="Hildebrand F."/>
            <person name="Pallen M.J."/>
        </authorList>
    </citation>
    <scope>NUCLEOTIDE SEQUENCE</scope>
    <source>
        <strain evidence="2">ChiSxjej3B15-1167</strain>
    </source>
</reference>
<name>A0A9D2BCR4_9FIRM</name>
<feature type="transmembrane region" description="Helical" evidence="1">
    <location>
        <begin position="101"/>
        <end position="122"/>
    </location>
</feature>
<sequence>AANDEKQKLERSRKVILKMYDHVNLAKRQYNELKESDDDFEMKFRKSFQSHQVELTREMSSQLVTLVGIFTAIAFVVFGGISSLDNVFQNGIADIPLLRVMIIGIVWSLCMINLVFIFLFCVGKITKLSFKFPNAVQNSLTKKYPIIFWSNWQKGKIQ</sequence>
<keyword evidence="1" id="KW-0812">Transmembrane</keyword>
<accession>A0A9D2BCR4</accession>
<feature type="transmembrane region" description="Helical" evidence="1">
    <location>
        <begin position="63"/>
        <end position="81"/>
    </location>
</feature>
<evidence type="ECO:0000313" key="2">
    <source>
        <dbReference type="EMBL" id="HIX71650.1"/>
    </source>
</evidence>
<evidence type="ECO:0000313" key="3">
    <source>
        <dbReference type="Proteomes" id="UP000886805"/>
    </source>
</evidence>
<keyword evidence="1" id="KW-1133">Transmembrane helix</keyword>
<keyword evidence="1" id="KW-0472">Membrane</keyword>
<dbReference type="EMBL" id="DXEQ01000032">
    <property type="protein sequence ID" value="HIX71650.1"/>
    <property type="molecule type" value="Genomic_DNA"/>
</dbReference>
<protein>
    <submittedName>
        <fullName evidence="2">Uncharacterized protein</fullName>
    </submittedName>
</protein>
<dbReference type="Proteomes" id="UP000886805">
    <property type="component" value="Unassembled WGS sequence"/>
</dbReference>
<dbReference type="AlphaFoldDB" id="A0A9D2BCR4"/>
<reference evidence="2" key="2">
    <citation type="submission" date="2021-04" db="EMBL/GenBank/DDBJ databases">
        <authorList>
            <person name="Gilroy R."/>
        </authorList>
    </citation>
    <scope>NUCLEOTIDE SEQUENCE</scope>
    <source>
        <strain evidence="2">ChiSxjej3B15-1167</strain>
    </source>
</reference>
<organism evidence="2 3">
    <name type="scientific">Candidatus Anaerobutyricum stercoripullorum</name>
    <dbReference type="NCBI Taxonomy" id="2838456"/>
    <lineage>
        <taxon>Bacteria</taxon>
        <taxon>Bacillati</taxon>
        <taxon>Bacillota</taxon>
        <taxon>Clostridia</taxon>
        <taxon>Lachnospirales</taxon>
        <taxon>Lachnospiraceae</taxon>
        <taxon>Anaerobutyricum</taxon>
    </lineage>
</organism>
<comment type="caution">
    <text evidence="2">The sequence shown here is derived from an EMBL/GenBank/DDBJ whole genome shotgun (WGS) entry which is preliminary data.</text>
</comment>
<gene>
    <name evidence="2" type="ORF">H9849_01375</name>
</gene>
<evidence type="ECO:0000256" key="1">
    <source>
        <dbReference type="SAM" id="Phobius"/>
    </source>
</evidence>
<proteinExistence type="predicted"/>